<dbReference type="InterPro" id="IPR028846">
    <property type="entry name" value="Recoverin"/>
</dbReference>
<dbReference type="SMART" id="SM00054">
    <property type="entry name" value="EFh"/>
    <property type="match status" value="3"/>
</dbReference>
<dbReference type="PRINTS" id="PR00450">
    <property type="entry name" value="RECOVERIN"/>
</dbReference>
<keyword evidence="3" id="KW-0479">Metal-binding</keyword>
<evidence type="ECO:0000256" key="6">
    <source>
        <dbReference type="ARBA" id="ARBA00023288"/>
    </source>
</evidence>
<accession>A0A815AQ02</accession>
<comment type="similarity">
    <text evidence="1">Belongs to the recoverin family.</text>
</comment>
<evidence type="ECO:0000256" key="2">
    <source>
        <dbReference type="ARBA" id="ARBA00022707"/>
    </source>
</evidence>
<dbReference type="Proteomes" id="UP000663870">
    <property type="component" value="Unassembled WGS sequence"/>
</dbReference>
<feature type="domain" description="EF-hand" evidence="7">
    <location>
        <begin position="111"/>
        <end position="139"/>
    </location>
</feature>
<evidence type="ECO:0000313" key="11">
    <source>
        <dbReference type="Proteomes" id="UP000663870"/>
    </source>
</evidence>
<dbReference type="Gene3D" id="1.10.238.10">
    <property type="entry name" value="EF-hand"/>
    <property type="match status" value="1"/>
</dbReference>
<evidence type="ECO:0000313" key="9">
    <source>
        <dbReference type="EMBL" id="CAF1539054.1"/>
    </source>
</evidence>
<evidence type="ECO:0000256" key="5">
    <source>
        <dbReference type="ARBA" id="ARBA00022837"/>
    </source>
</evidence>
<dbReference type="InterPro" id="IPR002048">
    <property type="entry name" value="EF_hand_dom"/>
</dbReference>
<keyword evidence="6" id="KW-0449">Lipoprotein</keyword>
<proteinExistence type="inferred from homology"/>
<evidence type="ECO:0000256" key="4">
    <source>
        <dbReference type="ARBA" id="ARBA00022737"/>
    </source>
</evidence>
<evidence type="ECO:0000259" key="7">
    <source>
        <dbReference type="PROSITE" id="PS50222"/>
    </source>
</evidence>
<protein>
    <recommendedName>
        <fullName evidence="7">EF-hand domain-containing protein</fullName>
    </recommendedName>
</protein>
<name>A0A815AQ02_9BILA</name>
<dbReference type="SUPFAM" id="SSF47473">
    <property type="entry name" value="EF-hand"/>
    <property type="match status" value="1"/>
</dbReference>
<sequence>MGNRFVAKNANSNTLTDKEIAELQKISNLSVDDIKNNYEAFLEDNPSGRMDKKRFLHWYDLLKPDFDIKDEVACENAFAAFDKNKDGTIDFKEFITALAFLRPNTIDGHIDLFHMYDVSGDGCLDYQELTDAFESIIYLLASRKTTIPKSAKQMASEVFAMFGINTDAKISKEHFIEGCRKNPTLREMCLI</sequence>
<feature type="domain" description="EF-hand" evidence="7">
    <location>
        <begin position="69"/>
        <end position="104"/>
    </location>
</feature>
<dbReference type="Proteomes" id="UP000663854">
    <property type="component" value="Unassembled WGS sequence"/>
</dbReference>
<dbReference type="PROSITE" id="PS50222">
    <property type="entry name" value="EF_HAND_2"/>
    <property type="match status" value="2"/>
</dbReference>
<organism evidence="8 10">
    <name type="scientific">Rotaria sordida</name>
    <dbReference type="NCBI Taxonomy" id="392033"/>
    <lineage>
        <taxon>Eukaryota</taxon>
        <taxon>Metazoa</taxon>
        <taxon>Spiralia</taxon>
        <taxon>Gnathifera</taxon>
        <taxon>Rotifera</taxon>
        <taxon>Eurotatoria</taxon>
        <taxon>Bdelloidea</taxon>
        <taxon>Philodinida</taxon>
        <taxon>Philodinidae</taxon>
        <taxon>Rotaria</taxon>
    </lineage>
</organism>
<keyword evidence="2" id="KW-0519">Myristate</keyword>
<dbReference type="EMBL" id="CAJNOL010002954">
    <property type="protein sequence ID" value="CAF1539054.1"/>
    <property type="molecule type" value="Genomic_DNA"/>
</dbReference>
<dbReference type="AlphaFoldDB" id="A0A815AQ02"/>
<dbReference type="CDD" id="cd00051">
    <property type="entry name" value="EFh"/>
    <property type="match status" value="1"/>
</dbReference>
<keyword evidence="5" id="KW-0106">Calcium</keyword>
<evidence type="ECO:0000256" key="3">
    <source>
        <dbReference type="ARBA" id="ARBA00022723"/>
    </source>
</evidence>
<keyword evidence="11" id="KW-1185">Reference proteome</keyword>
<dbReference type="Pfam" id="PF13499">
    <property type="entry name" value="EF-hand_7"/>
    <property type="match status" value="1"/>
</dbReference>
<evidence type="ECO:0000256" key="1">
    <source>
        <dbReference type="ARBA" id="ARBA00006049"/>
    </source>
</evidence>
<dbReference type="PANTHER" id="PTHR23055:SF178">
    <property type="entry name" value="NEUROCALCIN HOMOLOG"/>
    <property type="match status" value="1"/>
</dbReference>
<dbReference type="PANTHER" id="PTHR23055">
    <property type="entry name" value="CALCIUM BINDING PROTEINS"/>
    <property type="match status" value="1"/>
</dbReference>
<gene>
    <name evidence="9" type="ORF">JXQ802_LOCUS42808</name>
    <name evidence="8" type="ORF">PYM288_LOCUS27760</name>
</gene>
<keyword evidence="4" id="KW-0677">Repeat</keyword>
<dbReference type="InterPro" id="IPR011992">
    <property type="entry name" value="EF-hand-dom_pair"/>
</dbReference>
<dbReference type="PROSITE" id="PS00018">
    <property type="entry name" value="EF_HAND_1"/>
    <property type="match status" value="2"/>
</dbReference>
<evidence type="ECO:0000313" key="8">
    <source>
        <dbReference type="EMBL" id="CAF1258668.1"/>
    </source>
</evidence>
<reference evidence="8" key="1">
    <citation type="submission" date="2021-02" db="EMBL/GenBank/DDBJ databases">
        <authorList>
            <person name="Nowell W R."/>
        </authorList>
    </citation>
    <scope>NUCLEOTIDE SEQUENCE</scope>
</reference>
<dbReference type="Pfam" id="PF00036">
    <property type="entry name" value="EF-hand_1"/>
    <property type="match status" value="1"/>
</dbReference>
<evidence type="ECO:0000313" key="10">
    <source>
        <dbReference type="Proteomes" id="UP000663854"/>
    </source>
</evidence>
<dbReference type="InterPro" id="IPR018247">
    <property type="entry name" value="EF_Hand_1_Ca_BS"/>
</dbReference>
<dbReference type="GO" id="GO:0005509">
    <property type="term" value="F:calcium ion binding"/>
    <property type="evidence" value="ECO:0007669"/>
    <property type="project" value="InterPro"/>
</dbReference>
<comment type="caution">
    <text evidence="8">The sequence shown here is derived from an EMBL/GenBank/DDBJ whole genome shotgun (WGS) entry which is preliminary data.</text>
</comment>
<dbReference type="EMBL" id="CAJNOH010001890">
    <property type="protein sequence ID" value="CAF1258668.1"/>
    <property type="molecule type" value="Genomic_DNA"/>
</dbReference>